<gene>
    <name evidence="2" type="primary">mshB</name>
    <name evidence="2" type="ORF">GCM10008111_00340</name>
</gene>
<accession>A0ABQ2WBJ7</accession>
<dbReference type="PANTHER" id="PTHR30093">
    <property type="entry name" value="GENERAL SECRETION PATHWAY PROTEIN G"/>
    <property type="match status" value="1"/>
</dbReference>
<keyword evidence="1" id="KW-1133">Transmembrane helix</keyword>
<keyword evidence="1" id="KW-0472">Membrane</keyword>
<dbReference type="PROSITE" id="PS00409">
    <property type="entry name" value="PROKAR_NTER_METHYL"/>
    <property type="match status" value="1"/>
</dbReference>
<feature type="transmembrane region" description="Helical" evidence="1">
    <location>
        <begin position="20"/>
        <end position="40"/>
    </location>
</feature>
<dbReference type="SUPFAM" id="SSF54523">
    <property type="entry name" value="Pili subunits"/>
    <property type="match status" value="1"/>
</dbReference>
<reference evidence="3" key="1">
    <citation type="journal article" date="2019" name="Int. J. Syst. Evol. Microbiol.">
        <title>The Global Catalogue of Microorganisms (GCM) 10K type strain sequencing project: providing services to taxonomists for standard genome sequencing and annotation.</title>
        <authorList>
            <consortium name="The Broad Institute Genomics Platform"/>
            <consortium name="The Broad Institute Genome Sequencing Center for Infectious Disease"/>
            <person name="Wu L."/>
            <person name="Ma J."/>
        </authorList>
    </citation>
    <scope>NUCLEOTIDE SEQUENCE [LARGE SCALE GENOMIC DNA]</scope>
    <source>
        <strain evidence="3">KCTC 23723</strain>
    </source>
</reference>
<dbReference type="PANTHER" id="PTHR30093:SF46">
    <property type="entry name" value="MSHA MINOR PILIN PROTEIN MSHB"/>
    <property type="match status" value="1"/>
</dbReference>
<keyword evidence="3" id="KW-1185">Reference proteome</keyword>
<sequence length="192" mass="20629">MYKAVYKHRDSVLSPKQQGFTLIEIVIVIIILGVLAAVALPRFISATRDAEDVSIEAVAGAFASAVSLARSQWELNGRPFGQVELEGTVIAIGANGYPSGGGLPQAMTAQQCLLVLDGIMQSPPRATTSTNMDDIRRARLFVRVDTQLFAPDHACTFYQTSGLTVAPNSQNNVNGFVYVPATGRVNTFINKN</sequence>
<name>A0ABQ2WBJ7_9ALTE</name>
<dbReference type="InterPro" id="IPR045584">
    <property type="entry name" value="Pilin-like"/>
</dbReference>
<dbReference type="RefSeq" id="WP_189479259.1">
    <property type="nucleotide sequence ID" value="NZ_BMYR01000001.1"/>
</dbReference>
<dbReference type="Gene3D" id="3.30.700.10">
    <property type="entry name" value="Glycoprotein, Type 4 Pilin"/>
    <property type="match status" value="1"/>
</dbReference>
<dbReference type="Pfam" id="PF07963">
    <property type="entry name" value="N_methyl"/>
    <property type="match status" value="1"/>
</dbReference>
<dbReference type="InterPro" id="IPR012902">
    <property type="entry name" value="N_methyl_site"/>
</dbReference>
<comment type="caution">
    <text evidence="2">The sequence shown here is derived from an EMBL/GenBank/DDBJ whole genome shotgun (WGS) entry which is preliminary data.</text>
</comment>
<dbReference type="Proteomes" id="UP000634667">
    <property type="component" value="Unassembled WGS sequence"/>
</dbReference>
<keyword evidence="1" id="KW-0812">Transmembrane</keyword>
<dbReference type="NCBIfam" id="TIGR02532">
    <property type="entry name" value="IV_pilin_GFxxxE"/>
    <property type="match status" value="1"/>
</dbReference>
<evidence type="ECO:0000313" key="2">
    <source>
        <dbReference type="EMBL" id="GGW48615.1"/>
    </source>
</evidence>
<organism evidence="2 3">
    <name type="scientific">Alishewanella tabrizica</name>
    <dbReference type="NCBI Taxonomy" id="671278"/>
    <lineage>
        <taxon>Bacteria</taxon>
        <taxon>Pseudomonadati</taxon>
        <taxon>Pseudomonadota</taxon>
        <taxon>Gammaproteobacteria</taxon>
        <taxon>Alteromonadales</taxon>
        <taxon>Alteromonadaceae</taxon>
        <taxon>Alishewanella</taxon>
    </lineage>
</organism>
<evidence type="ECO:0000256" key="1">
    <source>
        <dbReference type="SAM" id="Phobius"/>
    </source>
</evidence>
<protein>
    <submittedName>
        <fullName evidence="2">MSHA biogenesis protein MshB</fullName>
    </submittedName>
</protein>
<evidence type="ECO:0000313" key="3">
    <source>
        <dbReference type="Proteomes" id="UP000634667"/>
    </source>
</evidence>
<dbReference type="EMBL" id="BMYR01000001">
    <property type="protein sequence ID" value="GGW48615.1"/>
    <property type="molecule type" value="Genomic_DNA"/>
</dbReference>
<proteinExistence type="predicted"/>